<keyword evidence="1" id="KW-0812">Transmembrane</keyword>
<feature type="transmembrane region" description="Helical" evidence="1">
    <location>
        <begin position="59"/>
        <end position="83"/>
    </location>
</feature>
<sequence length="200" mass="21280">MTSDRWHWGQKAQLLKFNQLEAARRQADSWRTGLTGITALLSAVLVVKGRDNVSTLAPPYPLLVLLCFLAALSVLVVATLAALRASSGVPGDECLLTAEDLEAWSKAETAEVYSWITVARRLTVSGLCLIAAGAAVAWLAPAHLADPPLVRIELPGGPICGRMTQLGDRIVRIEATHGRSRTIHALPLDSAVTLDVVGAC</sequence>
<feature type="transmembrane region" description="Helical" evidence="1">
    <location>
        <begin position="29"/>
        <end position="47"/>
    </location>
</feature>
<dbReference type="RefSeq" id="WP_328375758.1">
    <property type="nucleotide sequence ID" value="NZ_CP107941.1"/>
</dbReference>
<accession>A0ABZ1PQL5</accession>
<name>A0ABZ1PQL5_9ACTN</name>
<proteinExistence type="predicted"/>
<gene>
    <name evidence="2" type="ORF">OG375_14570</name>
</gene>
<evidence type="ECO:0000313" key="3">
    <source>
        <dbReference type="Proteomes" id="UP001346877"/>
    </source>
</evidence>
<reference evidence="2 3" key="1">
    <citation type="submission" date="2022-10" db="EMBL/GenBank/DDBJ databases">
        <title>The complete genomes of actinobacterial strains from the NBC collection.</title>
        <authorList>
            <person name="Joergensen T.S."/>
            <person name="Alvarez Arevalo M."/>
            <person name="Sterndorff E.B."/>
            <person name="Faurdal D."/>
            <person name="Vuksanovic O."/>
            <person name="Mourched A.-S."/>
            <person name="Charusanti P."/>
            <person name="Shaw S."/>
            <person name="Blin K."/>
            <person name="Weber T."/>
        </authorList>
    </citation>
    <scope>NUCLEOTIDE SEQUENCE [LARGE SCALE GENOMIC DNA]</scope>
    <source>
        <strain evidence="2 3">NBC_00396</strain>
    </source>
</reference>
<keyword evidence="1" id="KW-0472">Membrane</keyword>
<evidence type="ECO:0000256" key="1">
    <source>
        <dbReference type="SAM" id="Phobius"/>
    </source>
</evidence>
<organism evidence="2 3">
    <name type="scientific">Micromonospora zamorensis</name>
    <dbReference type="NCBI Taxonomy" id="709883"/>
    <lineage>
        <taxon>Bacteria</taxon>
        <taxon>Bacillati</taxon>
        <taxon>Actinomycetota</taxon>
        <taxon>Actinomycetes</taxon>
        <taxon>Micromonosporales</taxon>
        <taxon>Micromonosporaceae</taxon>
        <taxon>Micromonospora</taxon>
    </lineage>
</organism>
<dbReference type="Proteomes" id="UP001346877">
    <property type="component" value="Chromosome"/>
</dbReference>
<keyword evidence="1" id="KW-1133">Transmembrane helix</keyword>
<feature type="transmembrane region" description="Helical" evidence="1">
    <location>
        <begin position="122"/>
        <end position="140"/>
    </location>
</feature>
<evidence type="ECO:0000313" key="2">
    <source>
        <dbReference type="EMBL" id="WUI85477.1"/>
    </source>
</evidence>
<protein>
    <submittedName>
        <fullName evidence="2">Uncharacterized protein</fullName>
    </submittedName>
</protein>
<keyword evidence="3" id="KW-1185">Reference proteome</keyword>
<dbReference type="EMBL" id="CP107941">
    <property type="protein sequence ID" value="WUI85477.1"/>
    <property type="molecule type" value="Genomic_DNA"/>
</dbReference>